<dbReference type="InterPro" id="IPR037066">
    <property type="entry name" value="Plug_dom_sf"/>
</dbReference>
<evidence type="ECO:0000256" key="6">
    <source>
        <dbReference type="ARBA" id="ARBA00022692"/>
    </source>
</evidence>
<dbReference type="PANTHER" id="PTHR32552">
    <property type="entry name" value="FERRICHROME IRON RECEPTOR-RELATED"/>
    <property type="match status" value="1"/>
</dbReference>
<comment type="caution">
    <text evidence="18">The sequence shown here is derived from an EMBL/GenBank/DDBJ whole genome shotgun (WGS) entry which is preliminary data.</text>
</comment>
<dbReference type="GO" id="GO:0009279">
    <property type="term" value="C:cell outer membrane"/>
    <property type="evidence" value="ECO:0007669"/>
    <property type="project" value="UniProtKB-SubCell"/>
</dbReference>
<comment type="similarity">
    <text evidence="2 14 15">Belongs to the TonB-dependent receptor family.</text>
</comment>
<dbReference type="SUPFAM" id="SSF56935">
    <property type="entry name" value="Porins"/>
    <property type="match status" value="1"/>
</dbReference>
<evidence type="ECO:0000256" key="14">
    <source>
        <dbReference type="PROSITE-ProRule" id="PRU01360"/>
    </source>
</evidence>
<protein>
    <submittedName>
        <fullName evidence="18">Iron complex outermembrane receptor protein</fullName>
    </submittedName>
</protein>
<dbReference type="InterPro" id="IPR039426">
    <property type="entry name" value="TonB-dep_rcpt-like"/>
</dbReference>
<evidence type="ECO:0000313" key="18">
    <source>
        <dbReference type="EMBL" id="NYE85428.1"/>
    </source>
</evidence>
<evidence type="ECO:0000256" key="5">
    <source>
        <dbReference type="ARBA" id="ARBA00022496"/>
    </source>
</evidence>
<keyword evidence="9" id="KW-0406">Ion transport</keyword>
<feature type="domain" description="TonB-dependent receptor plug" evidence="17">
    <location>
        <begin position="78"/>
        <end position="175"/>
    </location>
</feature>
<dbReference type="InterPro" id="IPR010105">
    <property type="entry name" value="TonB_sidphr_rcpt"/>
</dbReference>
<keyword evidence="4 14" id="KW-1134">Transmembrane beta strand</keyword>
<evidence type="ECO:0000256" key="4">
    <source>
        <dbReference type="ARBA" id="ARBA00022452"/>
    </source>
</evidence>
<dbReference type="PROSITE" id="PS52016">
    <property type="entry name" value="TONB_DEPENDENT_REC_3"/>
    <property type="match status" value="1"/>
</dbReference>
<dbReference type="Pfam" id="PF00593">
    <property type="entry name" value="TonB_dep_Rec_b-barrel"/>
    <property type="match status" value="1"/>
</dbReference>
<evidence type="ECO:0000256" key="1">
    <source>
        <dbReference type="ARBA" id="ARBA00004571"/>
    </source>
</evidence>
<keyword evidence="7" id="KW-0732">Signal</keyword>
<keyword evidence="11 14" id="KW-0472">Membrane</keyword>
<evidence type="ECO:0000256" key="10">
    <source>
        <dbReference type="ARBA" id="ARBA00023077"/>
    </source>
</evidence>
<keyword evidence="8" id="KW-0408">Iron</keyword>
<evidence type="ECO:0000256" key="9">
    <source>
        <dbReference type="ARBA" id="ARBA00023065"/>
    </source>
</evidence>
<gene>
    <name evidence="18" type="ORF">FHW18_004735</name>
</gene>
<feature type="domain" description="TonB-dependent receptor-like beta-barrel" evidence="16">
    <location>
        <begin position="260"/>
        <end position="683"/>
    </location>
</feature>
<evidence type="ECO:0000256" key="2">
    <source>
        <dbReference type="ARBA" id="ARBA00009810"/>
    </source>
</evidence>
<dbReference type="Gene3D" id="2.170.130.10">
    <property type="entry name" value="TonB-dependent receptor, plug domain"/>
    <property type="match status" value="1"/>
</dbReference>
<evidence type="ECO:0000256" key="11">
    <source>
        <dbReference type="ARBA" id="ARBA00023136"/>
    </source>
</evidence>
<dbReference type="EMBL" id="JACBYR010000002">
    <property type="protein sequence ID" value="NYE85428.1"/>
    <property type="molecule type" value="Genomic_DNA"/>
</dbReference>
<comment type="subcellular location">
    <subcellularLocation>
        <location evidence="1 14">Cell outer membrane</location>
        <topology evidence="1 14">Multi-pass membrane protein</topology>
    </subcellularLocation>
</comment>
<keyword evidence="5" id="KW-0410">Iron transport</keyword>
<evidence type="ECO:0000259" key="16">
    <source>
        <dbReference type="Pfam" id="PF00593"/>
    </source>
</evidence>
<keyword evidence="12 18" id="KW-0675">Receptor</keyword>
<evidence type="ECO:0000256" key="15">
    <source>
        <dbReference type="RuleBase" id="RU003357"/>
    </source>
</evidence>
<dbReference type="PANTHER" id="PTHR32552:SF68">
    <property type="entry name" value="FERRICHROME OUTER MEMBRANE TRANSPORTER_PHAGE RECEPTOR"/>
    <property type="match status" value="1"/>
</dbReference>
<dbReference type="InterPro" id="IPR012910">
    <property type="entry name" value="Plug_dom"/>
</dbReference>
<evidence type="ECO:0000256" key="3">
    <source>
        <dbReference type="ARBA" id="ARBA00022448"/>
    </source>
</evidence>
<proteinExistence type="inferred from homology"/>
<name>A0A7Y9IYL0_9BURK</name>
<keyword evidence="6 14" id="KW-0812">Transmembrane</keyword>
<evidence type="ECO:0000256" key="13">
    <source>
        <dbReference type="ARBA" id="ARBA00023237"/>
    </source>
</evidence>
<dbReference type="AlphaFoldDB" id="A0A7Y9IYL0"/>
<dbReference type="GO" id="GO:0038023">
    <property type="term" value="F:signaling receptor activity"/>
    <property type="evidence" value="ECO:0007669"/>
    <property type="project" value="InterPro"/>
</dbReference>
<keyword evidence="3 14" id="KW-0813">Transport</keyword>
<dbReference type="CDD" id="cd01347">
    <property type="entry name" value="ligand_gated_channel"/>
    <property type="match status" value="1"/>
</dbReference>
<evidence type="ECO:0000259" key="17">
    <source>
        <dbReference type="Pfam" id="PF07715"/>
    </source>
</evidence>
<dbReference type="NCBIfam" id="TIGR01783">
    <property type="entry name" value="TonB-siderophor"/>
    <property type="match status" value="1"/>
</dbReference>
<dbReference type="RefSeq" id="WP_257022613.1">
    <property type="nucleotide sequence ID" value="NZ_JACBYR010000002.1"/>
</dbReference>
<keyword evidence="13 14" id="KW-0998">Cell outer membrane</keyword>
<dbReference type="Proteomes" id="UP000542125">
    <property type="component" value="Unassembled WGS sequence"/>
</dbReference>
<organism evidence="18 19">
    <name type="scientific">Pigmentiphaga litoralis</name>
    <dbReference type="NCBI Taxonomy" id="516702"/>
    <lineage>
        <taxon>Bacteria</taxon>
        <taxon>Pseudomonadati</taxon>
        <taxon>Pseudomonadota</taxon>
        <taxon>Betaproteobacteria</taxon>
        <taxon>Burkholderiales</taxon>
        <taxon>Alcaligenaceae</taxon>
        <taxon>Pigmentiphaga</taxon>
    </lineage>
</organism>
<dbReference type="Pfam" id="PF07715">
    <property type="entry name" value="Plug"/>
    <property type="match status" value="1"/>
</dbReference>
<dbReference type="FunFam" id="2.170.130.10:FF:000001">
    <property type="entry name" value="Catecholate siderophore TonB-dependent receptor"/>
    <property type="match status" value="1"/>
</dbReference>
<keyword evidence="19" id="KW-1185">Reference proteome</keyword>
<dbReference type="InterPro" id="IPR000531">
    <property type="entry name" value="Beta-barrel_TonB"/>
</dbReference>
<reference evidence="18 19" key="1">
    <citation type="submission" date="2020-07" db="EMBL/GenBank/DDBJ databases">
        <title>Genomic Encyclopedia of Type Strains, Phase IV (KMG-V): Genome sequencing to study the core and pangenomes of soil and plant-associated prokaryotes.</title>
        <authorList>
            <person name="Whitman W."/>
        </authorList>
    </citation>
    <scope>NUCLEOTIDE SEQUENCE [LARGE SCALE GENOMIC DNA]</scope>
    <source>
        <strain evidence="18 19">SAS40</strain>
    </source>
</reference>
<dbReference type="GO" id="GO:0015344">
    <property type="term" value="F:siderophore uptake transmembrane transporter activity"/>
    <property type="evidence" value="ECO:0007669"/>
    <property type="project" value="TreeGrafter"/>
</dbReference>
<evidence type="ECO:0000256" key="7">
    <source>
        <dbReference type="ARBA" id="ARBA00022729"/>
    </source>
</evidence>
<sequence>MLGVPGMGIAQSELPAKAMAPPLAMAPAMAMAMAAPPSTPAPATLPAINVQAGSAAEERAAFNPVTPPQVNKSTFGLNETPQSITVVPRAVLDSQQAQSLADALRNVPGVVAQTFGRRGWDDLIIRGQVASDALFLDGLRTGANNRVAEELYGIDRVEVVKGPASLLYGQVLPGGLVNMVSKRPQASAFADADLTVGSYGLRQGTIDLGRPLSENGKAAFRLNGLVMNSDDPTDAVYFRTRHIAPSLSFDLGPRTDFTLLASYQEREYLRQQGLPLSGSVYPNVNGRLPLDRFTAEPGQKPYRAYQSRVGYALTHRFDSGWTLRQTVRRQDYTMSGQFVTNTSLAANSTSLRRGATDQAFNGATSGIDTHVQRVFATRFGTHELTLGNDYIHTEEATLQKTCTVANLNVYNPVYGSPVVCPATYRTDNVTTIRSLGVYARDQVRFGERWTVVSGLRRDQTATYTTNNLNGGYQSNPASKTTGSAAVMVEVARGVRPYVSYATSFYPNTGTDVQARLFAPESGRQWEAGVKVDLDDGATAVTLAAFDLRRRNVLQADPLNTGYNLAIGEQRTRGAELGLASDLRNGLSLFGGYAFTAGEITEDGAGAAATTVGQPLNNVARHHLTVSGRYRFSNALRGWELNAGVRGEAKRYAYGYELPGYMVGDVGVGYTADAWRAALTIRNVLDQRYYAGGLAAAVAAGNPRTVMLTVGYRYR</sequence>
<evidence type="ECO:0000256" key="8">
    <source>
        <dbReference type="ARBA" id="ARBA00023004"/>
    </source>
</evidence>
<dbReference type="GO" id="GO:0015891">
    <property type="term" value="P:siderophore transport"/>
    <property type="evidence" value="ECO:0007669"/>
    <property type="project" value="InterPro"/>
</dbReference>
<dbReference type="Gene3D" id="2.40.170.20">
    <property type="entry name" value="TonB-dependent receptor, beta-barrel domain"/>
    <property type="match status" value="1"/>
</dbReference>
<evidence type="ECO:0000313" key="19">
    <source>
        <dbReference type="Proteomes" id="UP000542125"/>
    </source>
</evidence>
<keyword evidence="10 15" id="KW-0798">TonB box</keyword>
<evidence type="ECO:0000256" key="12">
    <source>
        <dbReference type="ARBA" id="ARBA00023170"/>
    </source>
</evidence>
<accession>A0A7Y9IYL0</accession>
<dbReference type="InterPro" id="IPR036942">
    <property type="entry name" value="Beta-barrel_TonB_sf"/>
</dbReference>